<protein>
    <submittedName>
        <fullName evidence="1">(wild Malaysian banana) hypothetical protein</fullName>
    </submittedName>
</protein>
<proteinExistence type="predicted"/>
<evidence type="ECO:0000313" key="3">
    <source>
        <dbReference type="Proteomes" id="UP000012960"/>
    </source>
</evidence>
<keyword evidence="3" id="KW-1185">Reference proteome</keyword>
<dbReference type="Gramene" id="Ma05_t05390.1">
    <property type="protein sequence ID" value="Ma05_p05390.1"/>
    <property type="gene ID" value="Ma05_g05390"/>
</dbReference>
<dbReference type="EMBL" id="HG996470">
    <property type="protein sequence ID" value="CAG1837597.1"/>
    <property type="molecule type" value="Genomic_DNA"/>
</dbReference>
<evidence type="ECO:0000313" key="1">
    <source>
        <dbReference type="EMBL" id="CAG1837597.1"/>
    </source>
</evidence>
<accession>A0A804J185</accession>
<dbReference type="Proteomes" id="UP000012960">
    <property type="component" value="Unplaced"/>
</dbReference>
<dbReference type="AlphaFoldDB" id="A0A804J185"/>
<organism evidence="2 3">
    <name type="scientific">Musa acuminata subsp. malaccensis</name>
    <name type="common">Wild banana</name>
    <name type="synonym">Musa malaccensis</name>
    <dbReference type="NCBI Taxonomy" id="214687"/>
    <lineage>
        <taxon>Eukaryota</taxon>
        <taxon>Viridiplantae</taxon>
        <taxon>Streptophyta</taxon>
        <taxon>Embryophyta</taxon>
        <taxon>Tracheophyta</taxon>
        <taxon>Spermatophyta</taxon>
        <taxon>Magnoliopsida</taxon>
        <taxon>Liliopsida</taxon>
        <taxon>Zingiberales</taxon>
        <taxon>Musaceae</taxon>
        <taxon>Musa</taxon>
    </lineage>
</organism>
<dbReference type="InParanoid" id="A0A804J185"/>
<gene>
    <name evidence="1" type="ORF">GSMUA_257740.1</name>
</gene>
<name>A0A804J185_MUSAM</name>
<sequence>MAIKHTATTTCRSVDGDMTVEEFQGVAEDVRRRQGRAHKPGRASTGHPLLPHGRFSGWKSARGIRYAEADGDGFIDDLEEFAHKCLGSKIVPYKMCQTTSRRSEREASGAAYEEICYFCVFQALHVCLPLGINKHERHFDRVLIPLSCNVYVFHKTKLTTNPHGALREKKTASEMDGWIHRVPCAL</sequence>
<reference evidence="1" key="1">
    <citation type="submission" date="2021-03" db="EMBL/GenBank/DDBJ databases">
        <authorList>
            <consortium name="Genoscope - CEA"/>
            <person name="William W."/>
        </authorList>
    </citation>
    <scope>NUCLEOTIDE SEQUENCE</scope>
    <source>
        <strain evidence="1">Doubled-haploid Pahang</strain>
    </source>
</reference>
<dbReference type="EnsemblPlants" id="Ma05_t05390.1">
    <property type="protein sequence ID" value="Ma05_p05390.1"/>
    <property type="gene ID" value="Ma05_g05390"/>
</dbReference>
<reference evidence="2" key="2">
    <citation type="submission" date="2021-05" db="UniProtKB">
        <authorList>
            <consortium name="EnsemblPlants"/>
        </authorList>
    </citation>
    <scope>IDENTIFICATION</scope>
    <source>
        <strain evidence="2">subsp. malaccensis</strain>
    </source>
</reference>
<evidence type="ECO:0000313" key="2">
    <source>
        <dbReference type="EnsemblPlants" id="Ma05_p05390.1"/>
    </source>
</evidence>